<protein>
    <recommendedName>
        <fullName evidence="4">Carboxylic ester hydrolase</fullName>
    </recommendedName>
</protein>
<feature type="signal peptide" evidence="1">
    <location>
        <begin position="1"/>
        <end position="20"/>
    </location>
</feature>
<proteinExistence type="predicted"/>
<dbReference type="InterPro" id="IPR029058">
    <property type="entry name" value="AB_hydrolase_fold"/>
</dbReference>
<evidence type="ECO:0000313" key="2">
    <source>
        <dbReference type="EMBL" id="KAJ7681342.1"/>
    </source>
</evidence>
<gene>
    <name evidence="2" type="ORF">B0H17DRAFT_1138496</name>
</gene>
<feature type="chain" id="PRO_5042212127" description="Carboxylic ester hydrolase" evidence="1">
    <location>
        <begin position="21"/>
        <end position="167"/>
    </location>
</feature>
<dbReference type="SUPFAM" id="SSF53474">
    <property type="entry name" value="alpha/beta-Hydrolases"/>
    <property type="match status" value="1"/>
</dbReference>
<dbReference type="AlphaFoldDB" id="A0AAD7D654"/>
<sequence length="167" mass="18304">MNMNVTAFFGTCLVVPVVDGEFITQCPTLALAQGKVNGKALRAVTNTFEGTQFVNQSTGPTANATQYTLDLFPDFGLHRPIGWGEFAVLPATHGMDSLYYFPSLVPMFDIPVLNNTAFTNAFAGTKGTRRWFNKTETDLPLVAPIRTSDALLERCRFWDSVGDLTGQ</sequence>
<keyword evidence="3" id="KW-1185">Reference proteome</keyword>
<dbReference type="Proteomes" id="UP001221757">
    <property type="component" value="Unassembled WGS sequence"/>
</dbReference>
<reference evidence="2" key="1">
    <citation type="submission" date="2023-03" db="EMBL/GenBank/DDBJ databases">
        <title>Massive genome expansion in bonnet fungi (Mycena s.s.) driven by repeated elements and novel gene families across ecological guilds.</title>
        <authorList>
            <consortium name="Lawrence Berkeley National Laboratory"/>
            <person name="Harder C.B."/>
            <person name="Miyauchi S."/>
            <person name="Viragh M."/>
            <person name="Kuo A."/>
            <person name="Thoen E."/>
            <person name="Andreopoulos B."/>
            <person name="Lu D."/>
            <person name="Skrede I."/>
            <person name="Drula E."/>
            <person name="Henrissat B."/>
            <person name="Morin E."/>
            <person name="Kohler A."/>
            <person name="Barry K."/>
            <person name="LaButti K."/>
            <person name="Morin E."/>
            <person name="Salamov A."/>
            <person name="Lipzen A."/>
            <person name="Mereny Z."/>
            <person name="Hegedus B."/>
            <person name="Baldrian P."/>
            <person name="Stursova M."/>
            <person name="Weitz H."/>
            <person name="Taylor A."/>
            <person name="Grigoriev I.V."/>
            <person name="Nagy L.G."/>
            <person name="Martin F."/>
            <person name="Kauserud H."/>
        </authorList>
    </citation>
    <scope>NUCLEOTIDE SEQUENCE</scope>
    <source>
        <strain evidence="2">CBHHK067</strain>
    </source>
</reference>
<dbReference type="EMBL" id="JARKIE010000119">
    <property type="protein sequence ID" value="KAJ7681342.1"/>
    <property type="molecule type" value="Genomic_DNA"/>
</dbReference>
<dbReference type="Gene3D" id="3.40.50.1820">
    <property type="entry name" value="alpha/beta hydrolase"/>
    <property type="match status" value="1"/>
</dbReference>
<accession>A0AAD7D654</accession>
<organism evidence="2 3">
    <name type="scientific">Mycena rosella</name>
    <name type="common">Pink bonnet</name>
    <name type="synonym">Agaricus rosellus</name>
    <dbReference type="NCBI Taxonomy" id="1033263"/>
    <lineage>
        <taxon>Eukaryota</taxon>
        <taxon>Fungi</taxon>
        <taxon>Dikarya</taxon>
        <taxon>Basidiomycota</taxon>
        <taxon>Agaricomycotina</taxon>
        <taxon>Agaricomycetes</taxon>
        <taxon>Agaricomycetidae</taxon>
        <taxon>Agaricales</taxon>
        <taxon>Marasmiineae</taxon>
        <taxon>Mycenaceae</taxon>
        <taxon>Mycena</taxon>
    </lineage>
</organism>
<name>A0AAD7D654_MYCRO</name>
<evidence type="ECO:0008006" key="4">
    <source>
        <dbReference type="Google" id="ProtNLM"/>
    </source>
</evidence>
<comment type="caution">
    <text evidence="2">The sequence shown here is derived from an EMBL/GenBank/DDBJ whole genome shotgun (WGS) entry which is preliminary data.</text>
</comment>
<evidence type="ECO:0000256" key="1">
    <source>
        <dbReference type="SAM" id="SignalP"/>
    </source>
</evidence>
<keyword evidence="1" id="KW-0732">Signal</keyword>
<evidence type="ECO:0000313" key="3">
    <source>
        <dbReference type="Proteomes" id="UP001221757"/>
    </source>
</evidence>